<dbReference type="PANTHER" id="PTHR13932:SF5">
    <property type="entry name" value="RADICAL S-ADENOSYL METHIONINE DOMAIN-CONTAINING PROTEIN 1, MITOCHONDRIAL"/>
    <property type="match status" value="1"/>
</dbReference>
<comment type="caution">
    <text evidence="7">The sequence shown here is derived from an EMBL/GenBank/DDBJ whole genome shotgun (WGS) entry which is preliminary data.</text>
</comment>
<evidence type="ECO:0000256" key="2">
    <source>
        <dbReference type="ARBA" id="ARBA00022691"/>
    </source>
</evidence>
<protein>
    <recommendedName>
        <fullName evidence="1">Heme chaperone HemW</fullName>
    </recommendedName>
</protein>
<dbReference type="AlphaFoldDB" id="A0A366M7Y4"/>
<gene>
    <name evidence="7" type="ORF">DP939_04530</name>
</gene>
<dbReference type="Gene3D" id="3.20.20.70">
    <property type="entry name" value="Aldolase class I"/>
    <property type="match status" value="1"/>
</dbReference>
<name>A0A366M7Y4_9ACTN</name>
<dbReference type="SFLD" id="SFLDG01065">
    <property type="entry name" value="anaerobic_coproporphyrinogen-I"/>
    <property type="match status" value="1"/>
</dbReference>
<dbReference type="SFLD" id="SFLDS00029">
    <property type="entry name" value="Radical_SAM"/>
    <property type="match status" value="1"/>
</dbReference>
<dbReference type="InterPro" id="IPR058240">
    <property type="entry name" value="rSAM_sf"/>
</dbReference>
<dbReference type="PANTHER" id="PTHR13932">
    <property type="entry name" value="COPROPORPHYRINIGEN III OXIDASE"/>
    <property type="match status" value="1"/>
</dbReference>
<keyword evidence="3" id="KW-0479">Metal-binding</keyword>
<feature type="domain" description="Radical SAM core" evidence="6">
    <location>
        <begin position="47"/>
        <end position="284"/>
    </location>
</feature>
<dbReference type="SUPFAM" id="SSF102114">
    <property type="entry name" value="Radical SAM enzymes"/>
    <property type="match status" value="1"/>
</dbReference>
<evidence type="ECO:0000256" key="1">
    <source>
        <dbReference type="ARBA" id="ARBA00017228"/>
    </source>
</evidence>
<keyword evidence="2" id="KW-0949">S-adenosyl-L-methionine</keyword>
<evidence type="ECO:0000256" key="4">
    <source>
        <dbReference type="ARBA" id="ARBA00023004"/>
    </source>
</evidence>
<keyword evidence="4" id="KW-0408">Iron</keyword>
<evidence type="ECO:0000313" key="7">
    <source>
        <dbReference type="EMBL" id="RBQ21943.1"/>
    </source>
</evidence>
<accession>A0A366M7Y4</accession>
<dbReference type="InterPro" id="IPR013785">
    <property type="entry name" value="Aldolase_TIM"/>
</dbReference>
<dbReference type="GO" id="GO:0006779">
    <property type="term" value="P:porphyrin-containing compound biosynthetic process"/>
    <property type="evidence" value="ECO:0007669"/>
    <property type="project" value="TreeGrafter"/>
</dbReference>
<keyword evidence="5" id="KW-0411">Iron-sulfur</keyword>
<dbReference type="Proteomes" id="UP000253303">
    <property type="component" value="Unassembled WGS sequence"/>
</dbReference>
<dbReference type="GO" id="GO:0051539">
    <property type="term" value="F:4 iron, 4 sulfur cluster binding"/>
    <property type="evidence" value="ECO:0007669"/>
    <property type="project" value="TreeGrafter"/>
</dbReference>
<reference evidence="7 8" key="1">
    <citation type="submission" date="2018-06" db="EMBL/GenBank/DDBJ databases">
        <title>Sphaerisporangium craniellae sp. nov., isolated from a marine sponge in the South China Sea.</title>
        <authorList>
            <person name="Li L."/>
        </authorList>
    </citation>
    <scope>NUCLEOTIDE SEQUENCE [LARGE SCALE GENOMIC DNA]</scope>
    <source>
        <strain evidence="7 8">LHW63015</strain>
    </source>
</reference>
<dbReference type="GO" id="GO:0005737">
    <property type="term" value="C:cytoplasm"/>
    <property type="evidence" value="ECO:0007669"/>
    <property type="project" value="TreeGrafter"/>
</dbReference>
<evidence type="ECO:0000313" key="8">
    <source>
        <dbReference type="Proteomes" id="UP000253303"/>
    </source>
</evidence>
<dbReference type="EMBL" id="QMEY01000001">
    <property type="protein sequence ID" value="RBQ21943.1"/>
    <property type="molecule type" value="Genomic_DNA"/>
</dbReference>
<proteinExistence type="predicted"/>
<sequence>MFDLRILRDQPTIKFDRQLPVFNWPHPFSRLESCVDDGRHIYADRHEALVRRRAVYLHVPFCETICNFCPFGRERYTSAATVEKYVDALVQEISLKQRFIGRCEVDAIAVGGGTPSLLAPDQIARIGTALAQAFDLGRLREFTFEAEVKSVSQQKLQAMRDIGVNRVSFGVQTFSDRYRELFSLDAHARQVRAAAAMITSMFDHTNADLLYGMAGQELGELDDDIAAITELGTTTLDVYPINNLSATSAMHRAIRRAGLGYLPEAARVRFRMHAEERLRGLGYSPISGYGFARTDSRADVAGPVQETPTFLYHDLVYGHEDDEIIGYGSSAMSRSPGVSLCNIDNRRAYVETVIGKKSLPHDRIGRCRSPERGVVTFPFRGELDKARVPWHQVPDETLNALREAIDADLVTDEGERYVLTRHGWLFYVNLMFHLMPASGKQLISQKMEEMEHGGRLTGITDLTNLMVPTEVATR</sequence>
<evidence type="ECO:0000259" key="6">
    <source>
        <dbReference type="PROSITE" id="PS51918"/>
    </source>
</evidence>
<dbReference type="OrthoDB" id="9808022at2"/>
<keyword evidence="8" id="KW-1185">Reference proteome</keyword>
<dbReference type="Pfam" id="PF04055">
    <property type="entry name" value="Radical_SAM"/>
    <property type="match status" value="1"/>
</dbReference>
<organism evidence="7 8">
    <name type="scientific">Spongiactinospora rosea</name>
    <dbReference type="NCBI Taxonomy" id="2248750"/>
    <lineage>
        <taxon>Bacteria</taxon>
        <taxon>Bacillati</taxon>
        <taxon>Actinomycetota</taxon>
        <taxon>Actinomycetes</taxon>
        <taxon>Streptosporangiales</taxon>
        <taxon>Streptosporangiaceae</taxon>
        <taxon>Spongiactinospora</taxon>
    </lineage>
</organism>
<evidence type="ECO:0000256" key="5">
    <source>
        <dbReference type="ARBA" id="ARBA00023014"/>
    </source>
</evidence>
<evidence type="ECO:0000256" key="3">
    <source>
        <dbReference type="ARBA" id="ARBA00022723"/>
    </source>
</evidence>
<dbReference type="PROSITE" id="PS51918">
    <property type="entry name" value="RADICAL_SAM"/>
    <property type="match status" value="1"/>
</dbReference>
<dbReference type="RefSeq" id="WP_113979116.1">
    <property type="nucleotide sequence ID" value="NZ_QMEY01000001.1"/>
</dbReference>
<dbReference type="SMART" id="SM00729">
    <property type="entry name" value="Elp3"/>
    <property type="match status" value="1"/>
</dbReference>
<dbReference type="InterPro" id="IPR007197">
    <property type="entry name" value="rSAM"/>
</dbReference>
<dbReference type="InterPro" id="IPR006638">
    <property type="entry name" value="Elp3/MiaA/NifB-like_rSAM"/>
</dbReference>
<dbReference type="GO" id="GO:0003824">
    <property type="term" value="F:catalytic activity"/>
    <property type="evidence" value="ECO:0007669"/>
    <property type="project" value="InterPro"/>
</dbReference>
<dbReference type="InterPro" id="IPR034505">
    <property type="entry name" value="Coproporphyrinogen-III_oxidase"/>
</dbReference>
<dbReference type="GO" id="GO:0046872">
    <property type="term" value="F:metal ion binding"/>
    <property type="evidence" value="ECO:0007669"/>
    <property type="project" value="UniProtKB-KW"/>
</dbReference>